<dbReference type="Gene3D" id="3.40.1350.10">
    <property type="match status" value="1"/>
</dbReference>
<dbReference type="PANTHER" id="PTHR34039">
    <property type="entry name" value="UPF0102 PROTEIN YRAN"/>
    <property type="match status" value="1"/>
</dbReference>
<dbReference type="Pfam" id="PF02021">
    <property type="entry name" value="UPF0102"/>
    <property type="match status" value="1"/>
</dbReference>
<dbReference type="RefSeq" id="WP_313274111.1">
    <property type="nucleotide sequence ID" value="NZ_JASXSX010000003.1"/>
</dbReference>
<dbReference type="InterPro" id="IPR011335">
    <property type="entry name" value="Restrct_endonuc-II-like"/>
</dbReference>
<evidence type="ECO:0000256" key="1">
    <source>
        <dbReference type="ARBA" id="ARBA00006738"/>
    </source>
</evidence>
<gene>
    <name evidence="3" type="ORF">QS713_07585</name>
</gene>
<proteinExistence type="inferred from homology"/>
<reference evidence="3 4" key="1">
    <citation type="submission" date="2023-06" db="EMBL/GenBank/DDBJ databases">
        <title>Draft genome sequence of Gleimia hominis type strain CCUG 57540T.</title>
        <authorList>
            <person name="Salva-Serra F."/>
            <person name="Cardew S."/>
            <person name="Jensie Markopoulos S."/>
            <person name="Ohlen M."/>
            <person name="Inganas E."/>
            <person name="Svensson-Stadler L."/>
            <person name="Moore E.R.B."/>
        </authorList>
    </citation>
    <scope>NUCLEOTIDE SEQUENCE [LARGE SCALE GENOMIC DNA]</scope>
    <source>
        <strain evidence="3 4">CCUG 57540</strain>
    </source>
</reference>
<dbReference type="PANTHER" id="PTHR34039:SF1">
    <property type="entry name" value="UPF0102 PROTEIN YRAN"/>
    <property type="match status" value="1"/>
</dbReference>
<evidence type="ECO:0000313" key="3">
    <source>
        <dbReference type="EMBL" id="MDT3767919.1"/>
    </source>
</evidence>
<dbReference type="InterPro" id="IPR011856">
    <property type="entry name" value="tRNA_endonuc-like_dom_sf"/>
</dbReference>
<comment type="similarity">
    <text evidence="1 2">Belongs to the UPF0102 family.</text>
</comment>
<keyword evidence="4" id="KW-1185">Reference proteome</keyword>
<accession>A0ABU3IC18</accession>
<comment type="caution">
    <text evidence="3">The sequence shown here is derived from an EMBL/GenBank/DDBJ whole genome shotgun (WGS) entry which is preliminary data.</text>
</comment>
<dbReference type="Proteomes" id="UP001247542">
    <property type="component" value="Unassembled WGS sequence"/>
</dbReference>
<organism evidence="3 4">
    <name type="scientific">Gleimia hominis</name>
    <dbReference type="NCBI Taxonomy" id="595468"/>
    <lineage>
        <taxon>Bacteria</taxon>
        <taxon>Bacillati</taxon>
        <taxon>Actinomycetota</taxon>
        <taxon>Actinomycetes</taxon>
        <taxon>Actinomycetales</taxon>
        <taxon>Actinomycetaceae</taxon>
        <taxon>Gleimia</taxon>
    </lineage>
</organism>
<dbReference type="SUPFAM" id="SSF52980">
    <property type="entry name" value="Restriction endonuclease-like"/>
    <property type="match status" value="1"/>
</dbReference>
<name>A0ABU3IC18_9ACTO</name>
<sequence length="118" mass="13406">MKRTCYALGRAGEDAAANYLRDTLGWRILERNYKRKHCELDIVADDGTQLVVVEVRTRRGSTCGTALESVTEAKLNRLHRGAHQWRCERGVNRGYRVDLLTVSVRGSRADLQLHRGIV</sequence>
<evidence type="ECO:0000256" key="2">
    <source>
        <dbReference type="HAMAP-Rule" id="MF_00048"/>
    </source>
</evidence>
<dbReference type="EMBL" id="JASXSX010000003">
    <property type="protein sequence ID" value="MDT3767919.1"/>
    <property type="molecule type" value="Genomic_DNA"/>
</dbReference>
<evidence type="ECO:0000313" key="4">
    <source>
        <dbReference type="Proteomes" id="UP001247542"/>
    </source>
</evidence>
<dbReference type="InterPro" id="IPR003509">
    <property type="entry name" value="UPF0102_YraN-like"/>
</dbReference>
<dbReference type="HAMAP" id="MF_00048">
    <property type="entry name" value="UPF0102"/>
    <property type="match status" value="1"/>
</dbReference>
<protein>
    <recommendedName>
        <fullName evidence="2">UPF0102 protein QS713_07585</fullName>
    </recommendedName>
</protein>